<dbReference type="EMBL" id="CP024307">
    <property type="protein sequence ID" value="AUX77292.1"/>
    <property type="molecule type" value="Genomic_DNA"/>
</dbReference>
<evidence type="ECO:0000313" key="2">
    <source>
        <dbReference type="EMBL" id="AUX77292.1"/>
    </source>
</evidence>
<feature type="region of interest" description="Disordered" evidence="1">
    <location>
        <begin position="71"/>
        <end position="91"/>
    </location>
</feature>
<protein>
    <submittedName>
        <fullName evidence="2">Uncharacterized protein</fullName>
    </submittedName>
</protein>
<feature type="compositionally biased region" description="Basic residues" evidence="1">
    <location>
        <begin position="25"/>
        <end position="43"/>
    </location>
</feature>
<dbReference type="Proteomes" id="UP000239340">
    <property type="component" value="Chromosome"/>
</dbReference>
<sequence length="91" mass="9837">MLFPACSAGIADRCDPRVQNARPRASNRRYRRGRNYSRKRNQRKPVPPCASSPVNRSGLCKRGSKCLQEAGNDGASVFLPGDLPGGYSGAS</sequence>
<name>A0A2L0H7X9_RHIFR</name>
<feature type="region of interest" description="Disordered" evidence="1">
    <location>
        <begin position="17"/>
        <end position="58"/>
    </location>
</feature>
<dbReference type="AlphaFoldDB" id="A0A2L0H7X9"/>
<evidence type="ECO:0000256" key="1">
    <source>
        <dbReference type="SAM" id="MobiDB-lite"/>
    </source>
</evidence>
<gene>
    <name evidence="2" type="ORF">NXT3_CH02733</name>
</gene>
<evidence type="ECO:0000313" key="3">
    <source>
        <dbReference type="Proteomes" id="UP000239340"/>
    </source>
</evidence>
<organism evidence="2 3">
    <name type="scientific">Rhizobium fredii</name>
    <name type="common">Sinorhizobium fredii</name>
    <dbReference type="NCBI Taxonomy" id="380"/>
    <lineage>
        <taxon>Bacteria</taxon>
        <taxon>Pseudomonadati</taxon>
        <taxon>Pseudomonadota</taxon>
        <taxon>Alphaproteobacteria</taxon>
        <taxon>Hyphomicrobiales</taxon>
        <taxon>Rhizobiaceae</taxon>
        <taxon>Sinorhizobium/Ensifer group</taxon>
        <taxon>Sinorhizobium</taxon>
    </lineage>
</organism>
<proteinExistence type="predicted"/>
<reference evidence="2 3" key="1">
    <citation type="submission" date="2017-10" db="EMBL/GenBank/DDBJ databases">
        <title>Analysis of the genome sequences of Rhizobium populations associated to common bean (phaseolus vulgaris).</title>
        <authorList>
            <person name="Bustos P."/>
            <person name="Santamaria R.I."/>
            <person name="Miranda-Sanchez F."/>
            <person name="Perez-Carrascal O."/>
            <person name="Juarez S."/>
            <person name="Lozano L."/>
            <person name="Martinez-Flores I."/>
            <person name="Vinuesa P."/>
            <person name="Martinez-Romero E."/>
            <person name="Cevallos M.A."/>
            <person name="Romero D."/>
            <person name="Davila G."/>
            <person name="Gonzalez V."/>
        </authorList>
    </citation>
    <scope>NUCLEOTIDE SEQUENCE [LARGE SCALE GENOMIC DNA]</scope>
    <source>
        <strain evidence="2 3">NXT3</strain>
    </source>
</reference>
<accession>A0A2L0H7X9</accession>